<evidence type="ECO:0000256" key="1">
    <source>
        <dbReference type="SAM" id="MobiDB-lite"/>
    </source>
</evidence>
<dbReference type="Proteomes" id="UP000601435">
    <property type="component" value="Unassembled WGS sequence"/>
</dbReference>
<sequence>ACADVHAKRCYGAKRKKWPRSPIRSRGSRKALGVVEMNGVWVEYDPDSDPYDPRTAPLLPPRPMRNQAVFNMRSDPPKEAAVATHKRAPSTPSTHSGGTTSRSMSDNSREASTCEDTSSIASVSATLDAKLPRAVETAAEQPTSQAIPCRTLLTMPAQSWLAFPSLKSLRPESAAR</sequence>
<proteinExistence type="predicted"/>
<name>A0A812Y419_9DINO</name>
<accession>A0A812Y419</accession>
<reference evidence="2" key="1">
    <citation type="submission" date="2021-02" db="EMBL/GenBank/DDBJ databases">
        <authorList>
            <person name="Dougan E. K."/>
            <person name="Rhodes N."/>
            <person name="Thang M."/>
            <person name="Chan C."/>
        </authorList>
    </citation>
    <scope>NUCLEOTIDE SEQUENCE</scope>
</reference>
<protein>
    <submittedName>
        <fullName evidence="2">Uncharacterized protein</fullName>
    </submittedName>
</protein>
<evidence type="ECO:0000313" key="2">
    <source>
        <dbReference type="EMBL" id="CAE7758834.1"/>
    </source>
</evidence>
<dbReference type="AlphaFoldDB" id="A0A812Y419"/>
<feature type="compositionally biased region" description="Low complexity" evidence="1">
    <location>
        <begin position="89"/>
        <end position="105"/>
    </location>
</feature>
<feature type="region of interest" description="Disordered" evidence="1">
    <location>
        <begin position="43"/>
        <end position="125"/>
    </location>
</feature>
<organism evidence="2 3">
    <name type="scientific">Symbiodinium necroappetens</name>
    <dbReference type="NCBI Taxonomy" id="1628268"/>
    <lineage>
        <taxon>Eukaryota</taxon>
        <taxon>Sar</taxon>
        <taxon>Alveolata</taxon>
        <taxon>Dinophyceae</taxon>
        <taxon>Suessiales</taxon>
        <taxon>Symbiodiniaceae</taxon>
        <taxon>Symbiodinium</taxon>
    </lineage>
</organism>
<dbReference type="EMBL" id="CAJNJA010039669">
    <property type="protein sequence ID" value="CAE7758834.1"/>
    <property type="molecule type" value="Genomic_DNA"/>
</dbReference>
<keyword evidence="3" id="KW-1185">Reference proteome</keyword>
<feature type="compositionally biased region" description="Polar residues" evidence="1">
    <location>
        <begin position="110"/>
        <end position="125"/>
    </location>
</feature>
<gene>
    <name evidence="2" type="ORF">SNEC2469_LOCUS22059</name>
</gene>
<feature type="non-terminal residue" evidence="2">
    <location>
        <position position="1"/>
    </location>
</feature>
<evidence type="ECO:0000313" key="3">
    <source>
        <dbReference type="Proteomes" id="UP000601435"/>
    </source>
</evidence>
<comment type="caution">
    <text evidence="2">The sequence shown here is derived from an EMBL/GenBank/DDBJ whole genome shotgun (WGS) entry which is preliminary data.</text>
</comment>